<evidence type="ECO:0000256" key="1">
    <source>
        <dbReference type="SAM" id="SignalP"/>
    </source>
</evidence>
<evidence type="ECO:0000313" key="2">
    <source>
        <dbReference type="EMBL" id="SDI59307.1"/>
    </source>
</evidence>
<reference evidence="2 3" key="1">
    <citation type="submission" date="2016-10" db="EMBL/GenBank/DDBJ databases">
        <authorList>
            <person name="de Groot N.N."/>
        </authorList>
    </citation>
    <scope>NUCLEOTIDE SEQUENCE [LARGE SCALE GENOMIC DNA]</scope>
    <source>
        <strain evidence="2 3">NP_1H</strain>
    </source>
</reference>
<dbReference type="RefSeq" id="WP_090587547.1">
    <property type="nucleotide sequence ID" value="NZ_FNDT01000015.1"/>
</dbReference>
<keyword evidence="1" id="KW-0732">Signal</keyword>
<proteinExistence type="predicted"/>
<accession>A0A1G8LV01</accession>
<dbReference type="OrthoDB" id="7918484at2"/>
<dbReference type="Pfam" id="PF13416">
    <property type="entry name" value="SBP_bac_8"/>
    <property type="match status" value="1"/>
</dbReference>
<name>A0A1G8LV01_9MICC</name>
<dbReference type="Gene3D" id="3.40.190.10">
    <property type="entry name" value="Periplasmic binding protein-like II"/>
    <property type="match status" value="2"/>
</dbReference>
<dbReference type="PANTHER" id="PTHR43649">
    <property type="entry name" value="ARABINOSE-BINDING PROTEIN-RELATED"/>
    <property type="match status" value="1"/>
</dbReference>
<gene>
    <name evidence="2" type="ORF">SAMN04488693_11518</name>
</gene>
<dbReference type="InterPro" id="IPR006059">
    <property type="entry name" value="SBP"/>
</dbReference>
<organism evidence="2 3">
    <name type="scientific">Arthrobacter subterraneus</name>
    <dbReference type="NCBI Taxonomy" id="335973"/>
    <lineage>
        <taxon>Bacteria</taxon>
        <taxon>Bacillati</taxon>
        <taxon>Actinomycetota</taxon>
        <taxon>Actinomycetes</taxon>
        <taxon>Micrococcales</taxon>
        <taxon>Micrococcaceae</taxon>
        <taxon>Arthrobacter</taxon>
    </lineage>
</organism>
<evidence type="ECO:0000313" key="3">
    <source>
        <dbReference type="Proteomes" id="UP000199258"/>
    </source>
</evidence>
<feature type="chain" id="PRO_5038966373" evidence="1">
    <location>
        <begin position="35"/>
        <end position="432"/>
    </location>
</feature>
<protein>
    <submittedName>
        <fullName evidence="2">Carbohydrate ABC transporter substrate-binding protein, CUT1 family</fullName>
    </submittedName>
</protein>
<dbReference type="Proteomes" id="UP000199258">
    <property type="component" value="Unassembled WGS sequence"/>
</dbReference>
<dbReference type="EMBL" id="FNDT01000015">
    <property type="protein sequence ID" value="SDI59307.1"/>
    <property type="molecule type" value="Genomic_DNA"/>
</dbReference>
<dbReference type="AlphaFoldDB" id="A0A1G8LV01"/>
<sequence length="432" mass="46237">MFKRISPRAGSGVAVTLAAALMLTACGGSGGGDAGGTPDPNEEVTLNFTWWGNEDRAERYEKAIALFEEENPNIDVNGTFMDFPAYWEKRQTEAAGGGLPDVMQFDYSYLRQYGQNGLLLDLTGFEGDGLTTDSIDETLLATGKLEDQTLAVPTGYNAWSLFENPAVLEQAGVEGYEGGTTWDDYDAYMASVTEASGGEVYGGTDYTMRIQNFELQLRQEGRDLFTEEGEINFTQEELAEFWSSAEDIRENAVIPARQLEEVAPKSGFGANLTATEMTWSNFMGGYLGDTGAEDLNIVAPPTSDPSVQDLYQKPSMLHAVSAGTEHPEAAVAFIEFLINSPEVGEIFGATLGVPASETALEGAALEGPELEVKEYLDSVADRIGEPPAAPVVGYGALENTFLTLGTSIGLGAITPEEAAQQFFDEAAVTLGS</sequence>
<dbReference type="PANTHER" id="PTHR43649:SF30">
    <property type="entry name" value="ABC TRANSPORTER SUBSTRATE-BINDING PROTEIN"/>
    <property type="match status" value="1"/>
</dbReference>
<feature type="signal peptide" evidence="1">
    <location>
        <begin position="1"/>
        <end position="34"/>
    </location>
</feature>
<dbReference type="InterPro" id="IPR050490">
    <property type="entry name" value="Bact_solute-bd_prot1"/>
</dbReference>
<dbReference type="PROSITE" id="PS51257">
    <property type="entry name" value="PROKAR_LIPOPROTEIN"/>
    <property type="match status" value="1"/>
</dbReference>
<keyword evidence="3" id="KW-1185">Reference proteome</keyword>
<dbReference type="STRING" id="335973.SAMN04488693_11518"/>
<dbReference type="SUPFAM" id="SSF53850">
    <property type="entry name" value="Periplasmic binding protein-like II"/>
    <property type="match status" value="1"/>
</dbReference>